<dbReference type="Proteomes" id="UP001342314">
    <property type="component" value="Unassembled WGS sequence"/>
</dbReference>
<dbReference type="AlphaFoldDB" id="A0AAV5GG11"/>
<reference evidence="1 2" key="1">
    <citation type="submission" date="2021-12" db="EMBL/GenBank/DDBJ databases">
        <title>High titer production of polyol ester of fatty acids by Rhodotorula paludigena BS15 towards product separation-free biomass refinery.</title>
        <authorList>
            <person name="Mano J."/>
            <person name="Ono H."/>
            <person name="Tanaka T."/>
            <person name="Naito K."/>
            <person name="Sushida H."/>
            <person name="Ike M."/>
            <person name="Tokuyasu K."/>
            <person name="Kitaoka M."/>
        </authorList>
    </citation>
    <scope>NUCLEOTIDE SEQUENCE [LARGE SCALE GENOMIC DNA]</scope>
    <source>
        <strain evidence="1 2">BS15</strain>
    </source>
</reference>
<comment type="caution">
    <text evidence="1">The sequence shown here is derived from an EMBL/GenBank/DDBJ whole genome shotgun (WGS) entry which is preliminary data.</text>
</comment>
<name>A0AAV5GG11_9BASI</name>
<evidence type="ECO:0000313" key="2">
    <source>
        <dbReference type="Proteomes" id="UP001342314"/>
    </source>
</evidence>
<protein>
    <submittedName>
        <fullName evidence="1">Uncharacterized protein</fullName>
    </submittedName>
</protein>
<gene>
    <name evidence="1" type="ORF">Rhopal_004513-T1</name>
</gene>
<keyword evidence="2" id="KW-1185">Reference proteome</keyword>
<organism evidence="1 2">
    <name type="scientific">Rhodotorula paludigena</name>
    <dbReference type="NCBI Taxonomy" id="86838"/>
    <lineage>
        <taxon>Eukaryota</taxon>
        <taxon>Fungi</taxon>
        <taxon>Dikarya</taxon>
        <taxon>Basidiomycota</taxon>
        <taxon>Pucciniomycotina</taxon>
        <taxon>Microbotryomycetes</taxon>
        <taxon>Sporidiobolales</taxon>
        <taxon>Sporidiobolaceae</taxon>
        <taxon>Rhodotorula</taxon>
    </lineage>
</organism>
<sequence>MLPGIVRAESAFEDKLYGEHPDDFAYDSDGPPATQLRQLKPSRSWPAPLYELAPCGFLSYNLIFLWDMYEHLGHFRASPSYRLWIQDLTGRSSFFEACNPSRHSLFLVLGARLKDEMPTLSAETVEKTVVYLWEAGLVTWFYIGETDFLKKRWWVHVSAKGVSHVVRKLKAKEHVSMKSARNYIIFQAPPKTPPWLIFPAEAIFNHLFQATVRQPGASRQGLNVNLLDRGSGTTSILPTKRAESQDKAVIYYNSHLDRVPRANDARPKRYASALLAIRTNPSKKMLHIAKLLRGERASILARLEHGRNPLPVAAFNGLCLSCAVDRRCLDFGFFDFHRRDLHLDFNRRHLRLKVGRRKLRLKFGRCNL</sequence>
<accession>A0AAV5GG11</accession>
<evidence type="ECO:0000313" key="1">
    <source>
        <dbReference type="EMBL" id="GJN91490.1"/>
    </source>
</evidence>
<proteinExistence type="predicted"/>
<dbReference type="EMBL" id="BQKY01000009">
    <property type="protein sequence ID" value="GJN91490.1"/>
    <property type="molecule type" value="Genomic_DNA"/>
</dbReference>